<dbReference type="EMBL" id="HBII01037236">
    <property type="protein sequence ID" value="CAE0356914.1"/>
    <property type="molecule type" value="Transcribed_RNA"/>
</dbReference>
<gene>
    <name evidence="4" type="ORF">EHAR0213_LOCUS15831</name>
</gene>
<proteinExistence type="predicted"/>
<evidence type="ECO:0000313" key="4">
    <source>
        <dbReference type="EMBL" id="CAE0356914.1"/>
    </source>
</evidence>
<dbReference type="GO" id="GO:0016020">
    <property type="term" value="C:membrane"/>
    <property type="evidence" value="ECO:0007669"/>
    <property type="project" value="TreeGrafter"/>
</dbReference>
<dbReference type="InterPro" id="IPR031778">
    <property type="entry name" value="Sortilin_N"/>
</dbReference>
<evidence type="ECO:0000256" key="1">
    <source>
        <dbReference type="ARBA" id="ARBA00022737"/>
    </source>
</evidence>
<dbReference type="Pfam" id="PF15902">
    <property type="entry name" value="Sortilin-Vps10"/>
    <property type="match status" value="1"/>
</dbReference>
<protein>
    <recommendedName>
        <fullName evidence="3">Sortilin N-terminal domain-containing protein</fullName>
    </recommendedName>
</protein>
<evidence type="ECO:0000256" key="2">
    <source>
        <dbReference type="SAM" id="MobiDB-lite"/>
    </source>
</evidence>
<feature type="region of interest" description="Disordered" evidence="2">
    <location>
        <begin position="188"/>
        <end position="222"/>
    </location>
</feature>
<dbReference type="AlphaFoldDB" id="A0A7S3JJW1"/>
<dbReference type="GO" id="GO:0006892">
    <property type="term" value="P:post-Golgi vesicle-mediated transport"/>
    <property type="evidence" value="ECO:0007669"/>
    <property type="project" value="TreeGrafter"/>
</dbReference>
<sequence length="222" mass="24557">MIFLLIQKNTMGHLDTDTWATGNTLLMSEDFYKTSTTAVKGANRFAILSEYVYVARAVKTQEIDLVMAERKNKFKTFHKVKFPVKNTYKSFEYNLMESWSGAVFLFINHHQGVENYGSVYMSDATGQGFSLTISRVPLGQSGYADIEEVNSVEGVMLANKYMKVTAKKPDTESGDSGLNNGVLKKLKNKASAATQLSSKSKKGNSDSANSKSPKKVDESLSK</sequence>
<accession>A0A7S3JJW1</accession>
<organism evidence="4">
    <name type="scientific">Euplotes harpa</name>
    <dbReference type="NCBI Taxonomy" id="151035"/>
    <lineage>
        <taxon>Eukaryota</taxon>
        <taxon>Sar</taxon>
        <taxon>Alveolata</taxon>
        <taxon>Ciliophora</taxon>
        <taxon>Intramacronucleata</taxon>
        <taxon>Spirotrichea</taxon>
        <taxon>Hypotrichia</taxon>
        <taxon>Euplotida</taxon>
        <taxon>Euplotidae</taxon>
        <taxon>Euplotes</taxon>
    </lineage>
</organism>
<name>A0A7S3JJW1_9SPIT</name>
<keyword evidence="1" id="KW-0677">Repeat</keyword>
<dbReference type="PANTHER" id="PTHR12106">
    <property type="entry name" value="SORTILIN RELATED"/>
    <property type="match status" value="1"/>
</dbReference>
<evidence type="ECO:0000259" key="3">
    <source>
        <dbReference type="Pfam" id="PF15902"/>
    </source>
</evidence>
<dbReference type="GO" id="GO:0005794">
    <property type="term" value="C:Golgi apparatus"/>
    <property type="evidence" value="ECO:0007669"/>
    <property type="project" value="TreeGrafter"/>
</dbReference>
<dbReference type="InterPro" id="IPR050310">
    <property type="entry name" value="VPS10-sortilin"/>
</dbReference>
<reference evidence="4" key="1">
    <citation type="submission" date="2021-01" db="EMBL/GenBank/DDBJ databases">
        <authorList>
            <person name="Corre E."/>
            <person name="Pelletier E."/>
            <person name="Niang G."/>
            <person name="Scheremetjew M."/>
            <person name="Finn R."/>
            <person name="Kale V."/>
            <person name="Holt S."/>
            <person name="Cochrane G."/>
            <person name="Meng A."/>
            <person name="Brown T."/>
            <person name="Cohen L."/>
        </authorList>
    </citation>
    <scope>NUCLEOTIDE SEQUENCE</scope>
    <source>
        <strain evidence="4">FSP1.4</strain>
    </source>
</reference>
<feature type="domain" description="Sortilin N-terminal" evidence="3">
    <location>
        <begin position="19"/>
        <end position="166"/>
    </location>
</feature>
<dbReference type="PANTHER" id="PTHR12106:SF27">
    <property type="entry name" value="SORTILIN-RELATED RECEPTOR"/>
    <property type="match status" value="1"/>
</dbReference>